<feature type="chain" id="PRO_5045782260" evidence="2">
    <location>
        <begin position="23"/>
        <end position="231"/>
    </location>
</feature>
<keyword evidence="2" id="KW-0732">Signal</keyword>
<proteinExistence type="predicted"/>
<evidence type="ECO:0000256" key="1">
    <source>
        <dbReference type="SAM" id="MobiDB-lite"/>
    </source>
</evidence>
<name>A0ABM3LV41_BICAN</name>
<evidence type="ECO:0000256" key="2">
    <source>
        <dbReference type="SAM" id="SignalP"/>
    </source>
</evidence>
<organism evidence="3 4">
    <name type="scientific">Bicyclus anynana</name>
    <name type="common">Squinting bush brown butterfly</name>
    <dbReference type="NCBI Taxonomy" id="110368"/>
    <lineage>
        <taxon>Eukaryota</taxon>
        <taxon>Metazoa</taxon>
        <taxon>Ecdysozoa</taxon>
        <taxon>Arthropoda</taxon>
        <taxon>Hexapoda</taxon>
        <taxon>Insecta</taxon>
        <taxon>Pterygota</taxon>
        <taxon>Neoptera</taxon>
        <taxon>Endopterygota</taxon>
        <taxon>Lepidoptera</taxon>
        <taxon>Glossata</taxon>
        <taxon>Ditrysia</taxon>
        <taxon>Papilionoidea</taxon>
        <taxon>Nymphalidae</taxon>
        <taxon>Satyrinae</taxon>
        <taxon>Satyrini</taxon>
        <taxon>Mycalesina</taxon>
        <taxon>Bicyclus</taxon>
    </lineage>
</organism>
<dbReference type="RefSeq" id="XP_052742941.1">
    <property type="nucleotide sequence ID" value="XM_052886981.1"/>
</dbReference>
<evidence type="ECO:0000313" key="3">
    <source>
        <dbReference type="Proteomes" id="UP001652582"/>
    </source>
</evidence>
<dbReference type="Proteomes" id="UP001652582">
    <property type="component" value="Chromosome 18"/>
</dbReference>
<gene>
    <name evidence="4" type="primary">LOC112053168</name>
</gene>
<sequence>MRTKSILTLVGVLAIIQAPCDAKTDQSEGDSEKNQPISNIGVGMRQSDAPEVVLQLKYIEGGLDKIYLTQFRKESKGWEPPVLARRSLCADLCYSGLGGGSCGTNCRDMMPVGLKTALLSSNTSDTLYGEPRVEVCPVLCKNGLGQPLCNCAEDEPEPVDWSAVCGTFCSADNYVLKGCPTCEDVAPQAMKAVLSSSRSLDTVEGWRSWCNVQCRQGQGGAACNCDRAPFQ</sequence>
<feature type="signal peptide" evidence="2">
    <location>
        <begin position="1"/>
        <end position="22"/>
    </location>
</feature>
<keyword evidence="3" id="KW-1185">Reference proteome</keyword>
<reference evidence="4" key="1">
    <citation type="submission" date="2025-08" db="UniProtKB">
        <authorList>
            <consortium name="RefSeq"/>
        </authorList>
    </citation>
    <scope>IDENTIFICATION</scope>
</reference>
<dbReference type="GeneID" id="112053168"/>
<accession>A0ABM3LV41</accession>
<feature type="region of interest" description="Disordered" evidence="1">
    <location>
        <begin position="23"/>
        <end position="42"/>
    </location>
</feature>
<feature type="compositionally biased region" description="Basic and acidic residues" evidence="1">
    <location>
        <begin position="23"/>
        <end position="33"/>
    </location>
</feature>
<evidence type="ECO:0000313" key="4">
    <source>
        <dbReference type="RefSeq" id="XP_052742941.1"/>
    </source>
</evidence>
<protein>
    <submittedName>
        <fullName evidence="4">Uncharacterized protein LOC112053168</fullName>
    </submittedName>
</protein>